<evidence type="ECO:0000256" key="6">
    <source>
        <dbReference type="ARBA" id="ARBA00022840"/>
    </source>
</evidence>
<evidence type="ECO:0000256" key="4">
    <source>
        <dbReference type="ARBA" id="ARBA00022475"/>
    </source>
</evidence>
<dbReference type="GO" id="GO:0016887">
    <property type="term" value="F:ATP hydrolysis activity"/>
    <property type="evidence" value="ECO:0007669"/>
    <property type="project" value="InterPro"/>
</dbReference>
<comment type="subcellular location">
    <subcellularLocation>
        <location evidence="1">Cell membrane</location>
        <topology evidence="1">Peripheral membrane protein</topology>
    </subcellularLocation>
</comment>
<evidence type="ECO:0000313" key="12">
    <source>
        <dbReference type="Proteomes" id="UP001055108"/>
    </source>
</evidence>
<proteinExistence type="inferred from homology"/>
<dbReference type="CDD" id="cd03262">
    <property type="entry name" value="ABC_HisP_GlnQ"/>
    <property type="match status" value="1"/>
</dbReference>
<evidence type="ECO:0000313" key="11">
    <source>
        <dbReference type="EMBL" id="GJD80829.1"/>
    </source>
</evidence>
<dbReference type="InterPro" id="IPR027417">
    <property type="entry name" value="P-loop_NTPase"/>
</dbReference>
<keyword evidence="7" id="KW-0029">Amino-acid transport</keyword>
<evidence type="ECO:0000259" key="10">
    <source>
        <dbReference type="PROSITE" id="PS50893"/>
    </source>
</evidence>
<keyword evidence="5" id="KW-0547">Nucleotide-binding</keyword>
<dbReference type="InterPro" id="IPR003593">
    <property type="entry name" value="AAA+_ATPase"/>
</dbReference>
<evidence type="ECO:0000256" key="5">
    <source>
        <dbReference type="ARBA" id="ARBA00022741"/>
    </source>
</evidence>
<dbReference type="RefSeq" id="WP_283206303.1">
    <property type="nucleotide sequence ID" value="NZ_BPQM01000113.1"/>
</dbReference>
<dbReference type="PANTHER" id="PTHR43166">
    <property type="entry name" value="AMINO ACID IMPORT ATP-BINDING PROTEIN"/>
    <property type="match status" value="1"/>
</dbReference>
<comment type="similarity">
    <text evidence="2">Belongs to the ABC transporter superfamily.</text>
</comment>
<keyword evidence="8" id="KW-0472">Membrane</keyword>
<dbReference type="GO" id="GO:0005886">
    <property type="term" value="C:plasma membrane"/>
    <property type="evidence" value="ECO:0007669"/>
    <property type="project" value="UniProtKB-SubCell"/>
</dbReference>
<dbReference type="PROSITE" id="PS50893">
    <property type="entry name" value="ABC_TRANSPORTER_2"/>
    <property type="match status" value="1"/>
</dbReference>
<dbReference type="Pfam" id="PF00005">
    <property type="entry name" value="ABC_tran"/>
    <property type="match status" value="1"/>
</dbReference>
<feature type="domain" description="ABC transporter" evidence="10">
    <location>
        <begin position="32"/>
        <end position="267"/>
    </location>
</feature>
<dbReference type="AlphaFoldDB" id="A0AA37HSL3"/>
<evidence type="ECO:0000256" key="7">
    <source>
        <dbReference type="ARBA" id="ARBA00022970"/>
    </source>
</evidence>
<dbReference type="PROSITE" id="PS00211">
    <property type="entry name" value="ABC_TRANSPORTER_1"/>
    <property type="match status" value="1"/>
</dbReference>
<evidence type="ECO:0000256" key="9">
    <source>
        <dbReference type="SAM" id="MobiDB-lite"/>
    </source>
</evidence>
<accession>A0AA37HSL3</accession>
<evidence type="ECO:0000256" key="3">
    <source>
        <dbReference type="ARBA" id="ARBA00022448"/>
    </source>
</evidence>
<sequence length="275" mass="29529">MSATLQAAPAPTAGPVPRGDAGAHTQVGAPILRITALRKSYGAHEVLKGIDLDVARGEVVAIIGKSGSGKSTLLRCINGLEVFQQGSLIVDGRHLLHDNPKAMRELRQGVGMIFQSFNLFPHLTVGQNVMLAPHLVKRRGRAQNAERARALLARVGLSEKFDAMPDKLSGGQQQRVAIARALAMDPAIMLCDEITSALDPELVGEVLRVVESLADEGMTLLMVTHEMSFARKVADRVIFMHQGLVHEMGPPETIFGAPQTPELRQFLGLMEGSAA</sequence>
<evidence type="ECO:0000256" key="8">
    <source>
        <dbReference type="ARBA" id="ARBA00023136"/>
    </source>
</evidence>
<dbReference type="GO" id="GO:0015424">
    <property type="term" value="F:ABC-type amino acid transporter activity"/>
    <property type="evidence" value="ECO:0007669"/>
    <property type="project" value="InterPro"/>
</dbReference>
<protein>
    <submittedName>
        <fullName evidence="11">Glutamine transport ATP-binding protein GlnQ</fullName>
    </submittedName>
</protein>
<feature type="region of interest" description="Disordered" evidence="9">
    <location>
        <begin position="1"/>
        <end position="22"/>
    </location>
</feature>
<dbReference type="InterPro" id="IPR050086">
    <property type="entry name" value="MetN_ABC_transporter-like"/>
</dbReference>
<keyword evidence="12" id="KW-1185">Reference proteome</keyword>
<reference evidence="11" key="2">
    <citation type="submission" date="2021-08" db="EMBL/GenBank/DDBJ databases">
        <authorList>
            <person name="Tani A."/>
            <person name="Ola A."/>
            <person name="Ogura Y."/>
            <person name="Katsura K."/>
            <person name="Hayashi T."/>
        </authorList>
    </citation>
    <scope>NUCLEOTIDE SEQUENCE</scope>
    <source>
        <strain evidence="11">NBRC 103626</strain>
    </source>
</reference>
<comment type="caution">
    <text evidence="11">The sequence shown here is derived from an EMBL/GenBank/DDBJ whole genome shotgun (WGS) entry which is preliminary data.</text>
</comment>
<dbReference type="InterPro" id="IPR017871">
    <property type="entry name" value="ABC_transporter-like_CS"/>
</dbReference>
<dbReference type="InterPro" id="IPR003439">
    <property type="entry name" value="ABC_transporter-like_ATP-bd"/>
</dbReference>
<dbReference type="InterPro" id="IPR030679">
    <property type="entry name" value="ABC_ATPase_HisP-typ"/>
</dbReference>
<dbReference type="SUPFAM" id="SSF52540">
    <property type="entry name" value="P-loop containing nucleoside triphosphate hydrolases"/>
    <property type="match status" value="1"/>
</dbReference>
<dbReference type="FunFam" id="3.40.50.300:FF:000020">
    <property type="entry name" value="Amino acid ABC transporter ATP-binding component"/>
    <property type="match status" value="1"/>
</dbReference>
<reference evidence="11" key="1">
    <citation type="journal article" date="2016" name="Front. Microbiol.">
        <title>Genome Sequence of the Piezophilic, Mesophilic Sulfate-Reducing Bacterium Desulfovibrio indicus J2T.</title>
        <authorList>
            <person name="Cao J."/>
            <person name="Maignien L."/>
            <person name="Shao Z."/>
            <person name="Alain K."/>
            <person name="Jebbar M."/>
        </authorList>
    </citation>
    <scope>NUCLEOTIDE SEQUENCE</scope>
    <source>
        <strain evidence="11">NBRC 103626</strain>
    </source>
</reference>
<dbReference type="GO" id="GO:0005524">
    <property type="term" value="F:ATP binding"/>
    <property type="evidence" value="ECO:0007669"/>
    <property type="project" value="UniProtKB-KW"/>
</dbReference>
<dbReference type="EMBL" id="BPQM01000113">
    <property type="protein sequence ID" value="GJD80829.1"/>
    <property type="molecule type" value="Genomic_DNA"/>
</dbReference>
<keyword evidence="6 11" id="KW-0067">ATP-binding</keyword>
<name>A0AA37HSL3_9HYPH</name>
<evidence type="ECO:0000256" key="2">
    <source>
        <dbReference type="ARBA" id="ARBA00005417"/>
    </source>
</evidence>
<keyword evidence="4" id="KW-1003">Cell membrane</keyword>
<dbReference type="PIRSF" id="PIRSF039085">
    <property type="entry name" value="ABC_ATPase_HisP"/>
    <property type="match status" value="1"/>
</dbReference>
<evidence type="ECO:0000256" key="1">
    <source>
        <dbReference type="ARBA" id="ARBA00004202"/>
    </source>
</evidence>
<organism evidence="11 12">
    <name type="scientific">Methylobacterium gregans</name>
    <dbReference type="NCBI Taxonomy" id="374424"/>
    <lineage>
        <taxon>Bacteria</taxon>
        <taxon>Pseudomonadati</taxon>
        <taxon>Pseudomonadota</taxon>
        <taxon>Alphaproteobacteria</taxon>
        <taxon>Hyphomicrobiales</taxon>
        <taxon>Methylobacteriaceae</taxon>
        <taxon>Methylobacterium</taxon>
    </lineage>
</organism>
<dbReference type="Gene3D" id="3.40.50.300">
    <property type="entry name" value="P-loop containing nucleotide triphosphate hydrolases"/>
    <property type="match status" value="1"/>
</dbReference>
<dbReference type="SMART" id="SM00382">
    <property type="entry name" value="AAA"/>
    <property type="match status" value="1"/>
</dbReference>
<dbReference type="Proteomes" id="UP001055108">
    <property type="component" value="Unassembled WGS sequence"/>
</dbReference>
<gene>
    <name evidence="11" type="primary">glnQ_2</name>
    <name evidence="11" type="ORF">NBEOAGPD_4072</name>
</gene>
<dbReference type="PANTHER" id="PTHR43166:SF9">
    <property type="entry name" value="GLUTAMATE_ASPARTATE IMPORT ATP-BINDING PROTEIN GLTL"/>
    <property type="match status" value="1"/>
</dbReference>
<keyword evidence="3" id="KW-0813">Transport</keyword>